<feature type="domain" description="ABC transporter" evidence="4">
    <location>
        <begin position="5"/>
        <end position="232"/>
    </location>
</feature>
<gene>
    <name evidence="5" type="ORF">ACFSQJ_02895</name>
</gene>
<dbReference type="GO" id="GO:0005524">
    <property type="term" value="F:ATP binding"/>
    <property type="evidence" value="ECO:0007669"/>
    <property type="project" value="UniProtKB-KW"/>
</dbReference>
<dbReference type="InterPro" id="IPR003593">
    <property type="entry name" value="AAA+_ATPase"/>
</dbReference>
<sequence>MSHILVAEGVSKKFGTHTALSNISLEIPENCIYGLLGPNGAGKTTLIRIINQISFPDTGKVFFDGELLAPHHIAAIGYLPEERGLYKSMKVGEQALYLAQLKGLSKTEAKKRLKFWFEKFEIGDWWNKKIQELSKGMAQKIQFIVTVLHEPKLLIFDEPFSGFDPINANKIKDEILSLKEKGTSIIFSTHRMESVEELCEYITLLHESEKLLDGKLSDIKKAYKNNVFKIGLQTEENTESLLQDLNEAFEITHSEFNTEEKQFDFTVKLPSDDTSIILKKLAALGNINHFNETIPSANDIFIQTVNSKNA</sequence>
<keyword evidence="6" id="KW-1185">Reference proteome</keyword>
<keyword evidence="1" id="KW-0813">Transport</keyword>
<comment type="caution">
    <text evidence="5">The sequence shown here is derived from an EMBL/GenBank/DDBJ whole genome shotgun (WGS) entry which is preliminary data.</text>
</comment>
<dbReference type="InterPro" id="IPR051782">
    <property type="entry name" value="ABC_Transporter_VariousFunc"/>
</dbReference>
<evidence type="ECO:0000256" key="1">
    <source>
        <dbReference type="ARBA" id="ARBA00022448"/>
    </source>
</evidence>
<protein>
    <submittedName>
        <fullName evidence="5">ABC transporter ATP-binding protein</fullName>
    </submittedName>
</protein>
<dbReference type="Gene3D" id="3.40.50.300">
    <property type="entry name" value="P-loop containing nucleotide triphosphate hydrolases"/>
    <property type="match status" value="1"/>
</dbReference>
<evidence type="ECO:0000259" key="4">
    <source>
        <dbReference type="PROSITE" id="PS50893"/>
    </source>
</evidence>
<dbReference type="InterPro" id="IPR027417">
    <property type="entry name" value="P-loop_NTPase"/>
</dbReference>
<dbReference type="InterPro" id="IPR017871">
    <property type="entry name" value="ABC_transporter-like_CS"/>
</dbReference>
<evidence type="ECO:0000313" key="5">
    <source>
        <dbReference type="EMBL" id="MFD2585861.1"/>
    </source>
</evidence>
<evidence type="ECO:0000256" key="3">
    <source>
        <dbReference type="ARBA" id="ARBA00022840"/>
    </source>
</evidence>
<dbReference type="RefSeq" id="WP_377765387.1">
    <property type="nucleotide sequence ID" value="NZ_JBHULB010000006.1"/>
</dbReference>
<dbReference type="Proteomes" id="UP001597526">
    <property type="component" value="Unassembled WGS sequence"/>
</dbReference>
<dbReference type="SMART" id="SM00382">
    <property type="entry name" value="AAA"/>
    <property type="match status" value="1"/>
</dbReference>
<keyword evidence="3 5" id="KW-0067">ATP-binding</keyword>
<keyword evidence="2" id="KW-0547">Nucleotide-binding</keyword>
<dbReference type="PROSITE" id="PS00211">
    <property type="entry name" value="ABC_TRANSPORTER_1"/>
    <property type="match status" value="1"/>
</dbReference>
<name>A0ABW5MSU8_9FLAO</name>
<evidence type="ECO:0000256" key="2">
    <source>
        <dbReference type="ARBA" id="ARBA00022741"/>
    </source>
</evidence>
<dbReference type="InterPro" id="IPR003439">
    <property type="entry name" value="ABC_transporter-like_ATP-bd"/>
</dbReference>
<proteinExistence type="predicted"/>
<dbReference type="SUPFAM" id="SSF52540">
    <property type="entry name" value="P-loop containing nucleoside triphosphate hydrolases"/>
    <property type="match status" value="1"/>
</dbReference>
<organism evidence="5 6">
    <name type="scientific">Croceitalea marina</name>
    <dbReference type="NCBI Taxonomy" id="1775166"/>
    <lineage>
        <taxon>Bacteria</taxon>
        <taxon>Pseudomonadati</taxon>
        <taxon>Bacteroidota</taxon>
        <taxon>Flavobacteriia</taxon>
        <taxon>Flavobacteriales</taxon>
        <taxon>Flavobacteriaceae</taxon>
        <taxon>Croceitalea</taxon>
    </lineage>
</organism>
<dbReference type="Pfam" id="PF00005">
    <property type="entry name" value="ABC_tran"/>
    <property type="match status" value="1"/>
</dbReference>
<dbReference type="PROSITE" id="PS50893">
    <property type="entry name" value="ABC_TRANSPORTER_2"/>
    <property type="match status" value="1"/>
</dbReference>
<evidence type="ECO:0000313" key="6">
    <source>
        <dbReference type="Proteomes" id="UP001597526"/>
    </source>
</evidence>
<dbReference type="PANTHER" id="PTHR42939">
    <property type="entry name" value="ABC TRANSPORTER ATP-BINDING PROTEIN ALBC-RELATED"/>
    <property type="match status" value="1"/>
</dbReference>
<accession>A0ABW5MSU8</accession>
<dbReference type="PANTHER" id="PTHR42939:SF1">
    <property type="entry name" value="ABC TRANSPORTER ATP-BINDING PROTEIN ALBC-RELATED"/>
    <property type="match status" value="1"/>
</dbReference>
<dbReference type="InterPro" id="IPR025302">
    <property type="entry name" value="DrrA1/2-like_C"/>
</dbReference>
<dbReference type="EMBL" id="JBHULB010000006">
    <property type="protein sequence ID" value="MFD2585861.1"/>
    <property type="molecule type" value="Genomic_DNA"/>
</dbReference>
<reference evidence="6" key="1">
    <citation type="journal article" date="2019" name="Int. J. Syst. Evol. Microbiol.">
        <title>The Global Catalogue of Microorganisms (GCM) 10K type strain sequencing project: providing services to taxonomists for standard genome sequencing and annotation.</title>
        <authorList>
            <consortium name="The Broad Institute Genomics Platform"/>
            <consortium name="The Broad Institute Genome Sequencing Center for Infectious Disease"/>
            <person name="Wu L."/>
            <person name="Ma J."/>
        </authorList>
    </citation>
    <scope>NUCLEOTIDE SEQUENCE [LARGE SCALE GENOMIC DNA]</scope>
    <source>
        <strain evidence="6">KCTC 52368</strain>
    </source>
</reference>
<dbReference type="Pfam" id="PF13732">
    <property type="entry name" value="DrrA1-3_C"/>
    <property type="match status" value="1"/>
</dbReference>